<evidence type="ECO:0000256" key="1">
    <source>
        <dbReference type="SAM" id="Phobius"/>
    </source>
</evidence>
<dbReference type="Proteomes" id="UP000812287">
    <property type="component" value="Unassembled WGS sequence"/>
</dbReference>
<keyword evidence="1" id="KW-1133">Transmembrane helix</keyword>
<dbReference type="OrthoDB" id="10044727at2759"/>
<dbReference type="GeneID" id="66105756"/>
<proteinExistence type="predicted"/>
<keyword evidence="1" id="KW-0472">Membrane</keyword>
<organism evidence="2 3">
    <name type="scientific">Guyanagaster necrorhizus</name>
    <dbReference type="NCBI Taxonomy" id="856835"/>
    <lineage>
        <taxon>Eukaryota</taxon>
        <taxon>Fungi</taxon>
        <taxon>Dikarya</taxon>
        <taxon>Basidiomycota</taxon>
        <taxon>Agaricomycotina</taxon>
        <taxon>Agaricomycetes</taxon>
        <taxon>Agaricomycetidae</taxon>
        <taxon>Agaricales</taxon>
        <taxon>Marasmiineae</taxon>
        <taxon>Physalacriaceae</taxon>
        <taxon>Guyanagaster</taxon>
    </lineage>
</organism>
<evidence type="ECO:0000313" key="2">
    <source>
        <dbReference type="EMBL" id="KAG7443933.1"/>
    </source>
</evidence>
<dbReference type="RefSeq" id="XP_043037433.1">
    <property type="nucleotide sequence ID" value="XM_043183459.1"/>
</dbReference>
<evidence type="ECO:0000313" key="3">
    <source>
        <dbReference type="Proteomes" id="UP000812287"/>
    </source>
</evidence>
<dbReference type="AlphaFoldDB" id="A0A9P7VNS3"/>
<feature type="transmembrane region" description="Helical" evidence="1">
    <location>
        <begin position="100"/>
        <end position="121"/>
    </location>
</feature>
<keyword evidence="3" id="KW-1185">Reference proteome</keyword>
<dbReference type="EMBL" id="MU250542">
    <property type="protein sequence ID" value="KAG7443933.1"/>
    <property type="molecule type" value="Genomic_DNA"/>
</dbReference>
<protein>
    <submittedName>
        <fullName evidence="2">Uncharacterized protein</fullName>
    </submittedName>
</protein>
<keyword evidence="1" id="KW-0812">Transmembrane</keyword>
<accession>A0A9P7VNS3</accession>
<gene>
    <name evidence="2" type="ORF">BT62DRAFT_901460</name>
</gene>
<comment type="caution">
    <text evidence="2">The sequence shown here is derived from an EMBL/GenBank/DDBJ whole genome shotgun (WGS) entry which is preliminary data.</text>
</comment>
<name>A0A9P7VNS3_9AGAR</name>
<reference evidence="2" key="1">
    <citation type="submission" date="2020-11" db="EMBL/GenBank/DDBJ databases">
        <title>Adaptations for nitrogen fixation in a non-lichenized fungal sporocarp promotes dispersal by wood-feeding termites.</title>
        <authorList>
            <consortium name="DOE Joint Genome Institute"/>
            <person name="Koch R.A."/>
            <person name="Yoon G."/>
            <person name="Arayal U."/>
            <person name="Lail K."/>
            <person name="Amirebrahimi M."/>
            <person name="Labutti K."/>
            <person name="Lipzen A."/>
            <person name="Riley R."/>
            <person name="Barry K."/>
            <person name="Henrissat B."/>
            <person name="Grigoriev I.V."/>
            <person name="Herr J.R."/>
            <person name="Aime M.C."/>
        </authorList>
    </citation>
    <scope>NUCLEOTIDE SEQUENCE</scope>
    <source>
        <strain evidence="2">MCA 3950</strain>
    </source>
</reference>
<sequence length="198" mass="22936">MHSGHILVRSDTPTSVTEVNLFEDIFSAASRRDEKLQKAPPIVVALAALKDLYNTLYSSRNNKKGHKVIDIDLFQRVCMEGMQSLLALYTDLKSLTYRKWAALSLWIAVTLLCGMYCTWTLHKLVHKYMSNYTLLLINSYRNWNETMLVNRDLAQDINLYLQELEKDITTVKTMLFLMHSDIKETHEIMKKISLCTAQ</sequence>